<dbReference type="Gene3D" id="2.130.10.10">
    <property type="entry name" value="YVTN repeat-like/Quinoprotein amine dehydrogenase"/>
    <property type="match status" value="2"/>
</dbReference>
<dbReference type="Proteomes" id="UP000239007">
    <property type="component" value="Unassembled WGS sequence"/>
</dbReference>
<proteinExistence type="predicted"/>
<keyword evidence="5" id="KW-1185">Reference proteome</keyword>
<dbReference type="InterPro" id="IPR001680">
    <property type="entry name" value="WD40_rpt"/>
</dbReference>
<name>A0A2S7UVY0_9GAMM</name>
<feature type="repeat" description="WD" evidence="3">
    <location>
        <begin position="166"/>
        <end position="207"/>
    </location>
</feature>
<dbReference type="RefSeq" id="WP_105052398.1">
    <property type="nucleotide sequence ID" value="NZ_BMYG01000002.1"/>
</dbReference>
<dbReference type="Pfam" id="PF00400">
    <property type="entry name" value="WD40"/>
    <property type="match status" value="1"/>
</dbReference>
<evidence type="ECO:0000256" key="2">
    <source>
        <dbReference type="ARBA" id="ARBA00022737"/>
    </source>
</evidence>
<evidence type="ECO:0000313" key="4">
    <source>
        <dbReference type="EMBL" id="PQJ53898.1"/>
    </source>
</evidence>
<dbReference type="InterPro" id="IPR050505">
    <property type="entry name" value="WDR55/POC1"/>
</dbReference>
<comment type="caution">
    <text evidence="4">The sequence shown here is derived from an EMBL/GenBank/DDBJ whole genome shotgun (WGS) entry which is preliminary data.</text>
</comment>
<organism evidence="4 5">
    <name type="scientific">Psychrosphaera saromensis</name>
    <dbReference type="NCBI Taxonomy" id="716813"/>
    <lineage>
        <taxon>Bacteria</taxon>
        <taxon>Pseudomonadati</taxon>
        <taxon>Pseudomonadota</taxon>
        <taxon>Gammaproteobacteria</taxon>
        <taxon>Alteromonadales</taxon>
        <taxon>Pseudoalteromonadaceae</taxon>
        <taxon>Psychrosphaera</taxon>
    </lineage>
</organism>
<dbReference type="PROSITE" id="PS50082">
    <property type="entry name" value="WD_REPEATS_2"/>
    <property type="match status" value="1"/>
</dbReference>
<dbReference type="InterPro" id="IPR011047">
    <property type="entry name" value="Quinoprotein_ADH-like_sf"/>
</dbReference>
<dbReference type="SMART" id="SM00320">
    <property type="entry name" value="WD40"/>
    <property type="match status" value="5"/>
</dbReference>
<dbReference type="AlphaFoldDB" id="A0A2S7UVY0"/>
<dbReference type="PROSITE" id="PS51257">
    <property type="entry name" value="PROKAR_LIPOPROTEIN"/>
    <property type="match status" value="1"/>
</dbReference>
<evidence type="ECO:0000313" key="5">
    <source>
        <dbReference type="Proteomes" id="UP000239007"/>
    </source>
</evidence>
<dbReference type="PANTHER" id="PTHR44019:SF8">
    <property type="entry name" value="POC1 CENTRIOLAR PROTEIN HOMOLOG"/>
    <property type="match status" value="1"/>
</dbReference>
<dbReference type="InterPro" id="IPR015943">
    <property type="entry name" value="WD40/YVTN_repeat-like_dom_sf"/>
</dbReference>
<keyword evidence="1 3" id="KW-0853">WD repeat</keyword>
<dbReference type="OrthoDB" id="6282600at2"/>
<dbReference type="SUPFAM" id="SSF50998">
    <property type="entry name" value="Quinoprotein alcohol dehydrogenase-like"/>
    <property type="match status" value="1"/>
</dbReference>
<evidence type="ECO:0000256" key="1">
    <source>
        <dbReference type="ARBA" id="ARBA00022574"/>
    </source>
</evidence>
<keyword evidence="2" id="KW-0677">Repeat</keyword>
<reference evidence="4 5" key="1">
    <citation type="submission" date="2016-12" db="EMBL/GenBank/DDBJ databases">
        <title>Diversity of luminous bacteria.</title>
        <authorList>
            <person name="Yoshizawa S."/>
            <person name="Kogure K."/>
        </authorList>
    </citation>
    <scope>NUCLEOTIDE SEQUENCE [LARGE SCALE GENOMIC DNA]</scope>
    <source>
        <strain evidence="4 5">SA4-48</strain>
    </source>
</reference>
<gene>
    <name evidence="4" type="ORF">BTO11_09630</name>
</gene>
<dbReference type="PANTHER" id="PTHR44019">
    <property type="entry name" value="WD REPEAT-CONTAINING PROTEIN 55"/>
    <property type="match status" value="1"/>
</dbReference>
<evidence type="ECO:0000256" key="3">
    <source>
        <dbReference type="PROSITE-ProRule" id="PRU00221"/>
    </source>
</evidence>
<dbReference type="EMBL" id="MSCH01000003">
    <property type="protein sequence ID" value="PQJ53898.1"/>
    <property type="molecule type" value="Genomic_DNA"/>
</dbReference>
<accession>A0A2S7UVY0</accession>
<sequence length="333" mass="36862">MQSKLGLSSLGIWLLAITLMVGCGNEPEPMKSKSLHRFVEAPVISGVLSKDTKLIALLTSDQQISVWDTVSQKKIHSWSPRVFNGEINHVALSGNNRRLAVAGHWSVNMLNLVDGSVITSWDVVGFQASATVSQLHVDHTGHKVLVGMSDGAVLSVDLNSGYTLKLDHHKLQITRLAYDGDNGFAISGSTDKNFAYWGVTDGDISYQHNFRSRVTALAVDNESNKLFVSDALTDHLILDKSSGEKLSNLSFFERFRFFRHGFFVEKGKYLFTTSPKNVITLWDTANGDEIISWTIKRYTAEATVMDLSKNAAGDLVTLSSDGALQVWDYRKYL</sequence>
<protein>
    <submittedName>
        <fullName evidence="4">Uncharacterized protein</fullName>
    </submittedName>
</protein>